<keyword evidence="12" id="KW-0808">Transferase</keyword>
<feature type="transmembrane region" description="Helical" evidence="9">
    <location>
        <begin position="6"/>
        <end position="30"/>
    </location>
</feature>
<comment type="caution">
    <text evidence="12">The sequence shown here is derived from an EMBL/GenBank/DDBJ whole genome shotgun (WGS) entry which is preliminary data.</text>
</comment>
<keyword evidence="4" id="KW-1003">Cell membrane</keyword>
<feature type="transmembrane region" description="Helical" evidence="9">
    <location>
        <begin position="75"/>
        <end position="93"/>
    </location>
</feature>
<dbReference type="EMBL" id="QETA01000004">
    <property type="protein sequence ID" value="PWF22589.1"/>
    <property type="molecule type" value="Genomic_DNA"/>
</dbReference>
<evidence type="ECO:0000256" key="9">
    <source>
        <dbReference type="RuleBase" id="RU365041"/>
    </source>
</evidence>
<evidence type="ECO:0000256" key="6">
    <source>
        <dbReference type="ARBA" id="ARBA00022989"/>
    </source>
</evidence>
<protein>
    <recommendedName>
        <fullName evidence="3 9">Protein MgtC</fullName>
    </recommendedName>
</protein>
<comment type="subcellular location">
    <subcellularLocation>
        <location evidence="9">Cell inner membrane</location>
        <topology evidence="9">Multi-pass membrane protein</topology>
    </subcellularLocation>
    <subcellularLocation>
        <location evidence="1">Cell membrane</location>
        <topology evidence="1">Multi-pass membrane protein</topology>
    </subcellularLocation>
</comment>
<sequence length="242" mass="25811">MKSLEYINLISLTDTLVSLTAAFVLGGLIGIERQIRQRTAGLRTNVLVCTGAALFVDVGVSYYTLHGGNTSPVHVIAYVVSGVGFLGAGVIMREGGSVRGINTAATLWGSAAVGCAAGADLLLEAIVGALFVLAANTLLRPAVNRINRQPIDTQDMEATYIIYAIAERERRKEALHLIESTFDTAGIPLRDIEVRAFGEQEIEIEAALLPTSIGGNELDPLLAKLRRNSGIRQAFWSASTTE</sequence>
<dbReference type="Pfam" id="PF02308">
    <property type="entry name" value="MgtC"/>
    <property type="match status" value="1"/>
</dbReference>
<evidence type="ECO:0000256" key="8">
    <source>
        <dbReference type="ARBA" id="ARBA00025369"/>
    </source>
</evidence>
<feature type="domain" description="MgtC-like C-terminal" evidence="11">
    <location>
        <begin position="160"/>
        <end position="236"/>
    </location>
</feature>
<dbReference type="InterPro" id="IPR048640">
    <property type="entry name" value="MgtC-like_C"/>
</dbReference>
<dbReference type="RefSeq" id="WP_109062114.1">
    <property type="nucleotide sequence ID" value="NZ_QETA01000004.1"/>
</dbReference>
<comment type="function">
    <text evidence="8">Virulence factor required for growth in low Mg(2+) medium and for intramacrophage survival. May be involved in regulating membrane potential by activating Na(+)/K(+)-ATPase.</text>
</comment>
<dbReference type="Pfam" id="PF21770">
    <property type="entry name" value="MgtC_SapB_C"/>
    <property type="match status" value="1"/>
</dbReference>
<keyword evidence="6 9" id="KW-1133">Transmembrane helix</keyword>
<dbReference type="PANTHER" id="PTHR33778:SF3">
    <property type="entry name" value="PROTEIN MGTC"/>
    <property type="match status" value="1"/>
</dbReference>
<accession>A0A2V1JZ77</accession>
<organism evidence="12 13">
    <name type="scientific">Corticimicrobacter populi</name>
    <dbReference type="NCBI Taxonomy" id="2175229"/>
    <lineage>
        <taxon>Bacteria</taxon>
        <taxon>Pseudomonadati</taxon>
        <taxon>Pseudomonadota</taxon>
        <taxon>Betaproteobacteria</taxon>
        <taxon>Burkholderiales</taxon>
        <taxon>Alcaligenaceae</taxon>
        <taxon>Corticimicrobacter</taxon>
    </lineage>
</organism>
<evidence type="ECO:0000256" key="1">
    <source>
        <dbReference type="ARBA" id="ARBA00004651"/>
    </source>
</evidence>
<dbReference type="AlphaFoldDB" id="A0A2V1JZ77"/>
<dbReference type="GO" id="GO:0008168">
    <property type="term" value="F:methyltransferase activity"/>
    <property type="evidence" value="ECO:0007669"/>
    <property type="project" value="UniProtKB-KW"/>
</dbReference>
<keyword evidence="9" id="KW-0997">Cell inner membrane</keyword>
<evidence type="ECO:0000259" key="10">
    <source>
        <dbReference type="Pfam" id="PF02308"/>
    </source>
</evidence>
<dbReference type="Proteomes" id="UP000245212">
    <property type="component" value="Unassembled WGS sequence"/>
</dbReference>
<dbReference type="PANTHER" id="PTHR33778">
    <property type="entry name" value="PROTEIN MGTC"/>
    <property type="match status" value="1"/>
</dbReference>
<evidence type="ECO:0000256" key="2">
    <source>
        <dbReference type="ARBA" id="ARBA00009298"/>
    </source>
</evidence>
<keyword evidence="12" id="KW-0489">Methyltransferase</keyword>
<keyword evidence="13" id="KW-1185">Reference proteome</keyword>
<evidence type="ECO:0000313" key="12">
    <source>
        <dbReference type="EMBL" id="PWF22589.1"/>
    </source>
</evidence>
<dbReference type="PRINTS" id="PR01837">
    <property type="entry name" value="MGTCSAPBPROT"/>
</dbReference>
<comment type="similarity">
    <text evidence="2 9">Belongs to the MgtC/SapB family.</text>
</comment>
<dbReference type="GO" id="GO:0005886">
    <property type="term" value="C:plasma membrane"/>
    <property type="evidence" value="ECO:0007669"/>
    <property type="project" value="UniProtKB-SubCell"/>
</dbReference>
<dbReference type="GO" id="GO:0032259">
    <property type="term" value="P:methylation"/>
    <property type="evidence" value="ECO:0007669"/>
    <property type="project" value="UniProtKB-KW"/>
</dbReference>
<dbReference type="InterPro" id="IPR049177">
    <property type="entry name" value="MgtC_SapB_SrpB_YhiD_N"/>
</dbReference>
<evidence type="ECO:0000256" key="7">
    <source>
        <dbReference type="ARBA" id="ARBA00023136"/>
    </source>
</evidence>
<keyword evidence="5 9" id="KW-0812">Transmembrane</keyword>
<evidence type="ECO:0000256" key="3">
    <source>
        <dbReference type="ARBA" id="ARBA00013833"/>
    </source>
</evidence>
<evidence type="ECO:0000313" key="13">
    <source>
        <dbReference type="Proteomes" id="UP000245212"/>
    </source>
</evidence>
<feature type="domain" description="MgtC/SapB/SrpB/YhiD N-terminal" evidence="10">
    <location>
        <begin position="19"/>
        <end position="142"/>
    </location>
</feature>
<evidence type="ECO:0000259" key="11">
    <source>
        <dbReference type="Pfam" id="PF21770"/>
    </source>
</evidence>
<proteinExistence type="inferred from homology"/>
<evidence type="ECO:0000256" key="5">
    <source>
        <dbReference type="ARBA" id="ARBA00022692"/>
    </source>
</evidence>
<feature type="transmembrane region" description="Helical" evidence="9">
    <location>
        <begin position="42"/>
        <end position="63"/>
    </location>
</feature>
<dbReference type="InterPro" id="IPR003416">
    <property type="entry name" value="MgtC/SapB/SrpB/YhiD_fam"/>
</dbReference>
<name>A0A2V1JZ77_9BURK</name>
<evidence type="ECO:0000256" key="4">
    <source>
        <dbReference type="ARBA" id="ARBA00022475"/>
    </source>
</evidence>
<gene>
    <name evidence="12" type="ORF">DD235_10920</name>
</gene>
<keyword evidence="7 9" id="KW-0472">Membrane</keyword>
<reference evidence="13" key="1">
    <citation type="submission" date="2018-05" db="EMBL/GenBank/DDBJ databases">
        <authorList>
            <person name="Li Y."/>
        </authorList>
    </citation>
    <scope>NUCLEOTIDE SEQUENCE [LARGE SCALE GENOMIC DNA]</scope>
    <source>
        <strain evidence="13">3d-2-2</strain>
    </source>
</reference>
<dbReference type="Gene3D" id="3.30.70.260">
    <property type="match status" value="1"/>
</dbReference>